<dbReference type="GO" id="GO:0019915">
    <property type="term" value="P:lipid storage"/>
    <property type="evidence" value="ECO:0007669"/>
    <property type="project" value="InterPro"/>
</dbReference>
<evidence type="ECO:0000256" key="4">
    <source>
        <dbReference type="ARBA" id="ARBA00022801"/>
    </source>
</evidence>
<evidence type="ECO:0000313" key="6">
    <source>
        <dbReference type="Proteomes" id="UP000236333"/>
    </source>
</evidence>
<dbReference type="SUPFAM" id="SSF53474">
    <property type="entry name" value="alpha/beta-Hydrolases"/>
    <property type="match status" value="1"/>
</dbReference>
<dbReference type="InterPro" id="IPR029058">
    <property type="entry name" value="AB_hydrolase_fold"/>
</dbReference>
<dbReference type="Pfam" id="PF10230">
    <property type="entry name" value="LIDHydrolase"/>
    <property type="match status" value="1"/>
</dbReference>
<evidence type="ECO:0000313" key="5">
    <source>
        <dbReference type="EMBL" id="PNH01886.1"/>
    </source>
</evidence>
<comment type="caution">
    <text evidence="5">The sequence shown here is derived from an EMBL/GenBank/DDBJ whole genome shotgun (WGS) entry which is preliminary data.</text>
</comment>
<protein>
    <recommendedName>
        <fullName evidence="7">Lipid droplet-associated hydrolase</fullName>
    </recommendedName>
</protein>
<keyword evidence="6" id="KW-1185">Reference proteome</keyword>
<comment type="subcellular location">
    <subcellularLocation>
        <location evidence="1">Lipid droplet</location>
    </subcellularLocation>
</comment>
<dbReference type="EMBL" id="PGGS01000771">
    <property type="protein sequence ID" value="PNH01886.1"/>
    <property type="molecule type" value="Genomic_DNA"/>
</dbReference>
<accession>A0A2J7ZNP0</accession>
<evidence type="ECO:0008006" key="7">
    <source>
        <dbReference type="Google" id="ProtNLM"/>
    </source>
</evidence>
<gene>
    <name evidence="5" type="ORF">TSOC_012188</name>
</gene>
<dbReference type="OrthoDB" id="448051at2759"/>
<dbReference type="PANTHER" id="PTHR13390">
    <property type="entry name" value="LIPASE"/>
    <property type="match status" value="1"/>
</dbReference>
<dbReference type="Gene3D" id="3.40.50.1820">
    <property type="entry name" value="alpha/beta hydrolase"/>
    <property type="match status" value="1"/>
</dbReference>
<name>A0A2J7ZNP0_9CHLO</name>
<organism evidence="5 6">
    <name type="scientific">Tetrabaena socialis</name>
    <dbReference type="NCBI Taxonomy" id="47790"/>
    <lineage>
        <taxon>Eukaryota</taxon>
        <taxon>Viridiplantae</taxon>
        <taxon>Chlorophyta</taxon>
        <taxon>core chlorophytes</taxon>
        <taxon>Chlorophyceae</taxon>
        <taxon>CS clade</taxon>
        <taxon>Chlamydomonadales</taxon>
        <taxon>Tetrabaenaceae</taxon>
        <taxon>Tetrabaena</taxon>
    </lineage>
</organism>
<evidence type="ECO:0000256" key="3">
    <source>
        <dbReference type="ARBA" id="ARBA00022677"/>
    </source>
</evidence>
<dbReference type="GO" id="GO:0016298">
    <property type="term" value="F:lipase activity"/>
    <property type="evidence" value="ECO:0007669"/>
    <property type="project" value="InterPro"/>
</dbReference>
<evidence type="ECO:0000256" key="1">
    <source>
        <dbReference type="ARBA" id="ARBA00004502"/>
    </source>
</evidence>
<sequence>MAQPWQEFRDVGGARTELLGIDAEIGHPARLQVLVIPGNPGSAALYVPFMVSLHGQLGGHAHILAASHAGHDGFSQHGGQVWDLAEQVAHKVALLRYVVEWRSQPLLVVAHSIGATMMLKVLVCMESGLAPSFNLFCTTQAFAELDKVRDVRDVRDVREIDTLKLVAVFPFLEAVPESNTRQASIRKVASWHGRLGWLGDVIAVLPRALLARCLRATLSAGAAEAIAARLNRSTLRNAMYLATDEFKVIYFKSSHNLASGLGQRLHVMGCDEDTWLSRAQYEELRQRVPGLQATWHGELRHDFCVSEAQSRAVAEHVCNLTSTWTGSK</sequence>
<reference evidence="5 6" key="1">
    <citation type="journal article" date="2017" name="Mol. Biol. Evol.">
        <title>The 4-celled Tetrabaena socialis nuclear genome reveals the essential components for genetic control of cell number at the origin of multicellularity in the volvocine lineage.</title>
        <authorList>
            <person name="Featherston J."/>
            <person name="Arakaki Y."/>
            <person name="Hanschen E.R."/>
            <person name="Ferris P.J."/>
            <person name="Michod R.E."/>
            <person name="Olson B.J.S.C."/>
            <person name="Nozaki H."/>
            <person name="Durand P.M."/>
        </authorList>
    </citation>
    <scope>NUCLEOTIDE SEQUENCE [LARGE SCALE GENOMIC DNA]</scope>
    <source>
        <strain evidence="5 6">NIES-571</strain>
    </source>
</reference>
<keyword evidence="4" id="KW-0378">Hydrolase</keyword>
<dbReference type="InterPro" id="IPR019363">
    <property type="entry name" value="LDAH"/>
</dbReference>
<comment type="similarity">
    <text evidence="2">Belongs to the AB hydrolase superfamily. LDAH family.</text>
</comment>
<dbReference type="GO" id="GO:0005811">
    <property type="term" value="C:lipid droplet"/>
    <property type="evidence" value="ECO:0007669"/>
    <property type="project" value="UniProtKB-SubCell"/>
</dbReference>
<evidence type="ECO:0000256" key="2">
    <source>
        <dbReference type="ARBA" id="ARBA00008300"/>
    </source>
</evidence>
<dbReference type="PANTHER" id="PTHR13390:SF0">
    <property type="entry name" value="LIPID DROPLET-ASSOCIATED HYDROLASE"/>
    <property type="match status" value="1"/>
</dbReference>
<keyword evidence="3" id="KW-0551">Lipid droplet</keyword>
<proteinExistence type="inferred from homology"/>
<dbReference type="Proteomes" id="UP000236333">
    <property type="component" value="Unassembled WGS sequence"/>
</dbReference>
<dbReference type="AlphaFoldDB" id="A0A2J7ZNP0"/>